<organism evidence="2 3">
    <name type="scientific">Acrocarpospora pleiomorpha</name>
    <dbReference type="NCBI Taxonomy" id="90975"/>
    <lineage>
        <taxon>Bacteria</taxon>
        <taxon>Bacillati</taxon>
        <taxon>Actinomycetota</taxon>
        <taxon>Actinomycetes</taxon>
        <taxon>Streptosporangiales</taxon>
        <taxon>Streptosporangiaceae</taxon>
        <taxon>Acrocarpospora</taxon>
    </lineage>
</organism>
<dbReference type="Pfam" id="PF12840">
    <property type="entry name" value="HTH_20"/>
    <property type="match status" value="1"/>
</dbReference>
<dbReference type="InterPro" id="IPR036388">
    <property type="entry name" value="WH-like_DNA-bd_sf"/>
</dbReference>
<feature type="domain" description="HTH arsR-type" evidence="1">
    <location>
        <begin position="13"/>
        <end position="108"/>
    </location>
</feature>
<sequence>MDMDEVYHVSDPRTLKAVAHPLRVRLLGALRTDGPATATELAARLGESSGSTSYHLRQLARFGFTEEDPTPRDRRERRWRARHRYTSWSNAELSATPEGREAAEFMRHRQLEVMTSSIDTFHREHETWSHAWIEAAGMSDIVARLTPASVMTLYERVTALIAELEEHDEAAIDAEQVHVYIGAYPRHLESSR</sequence>
<dbReference type="SMART" id="SM00418">
    <property type="entry name" value="HTH_ARSR"/>
    <property type="match status" value="1"/>
</dbReference>
<name>A0A5M3XF05_9ACTN</name>
<dbReference type="RefSeq" id="WP_155345240.1">
    <property type="nucleotide sequence ID" value="NZ_BAAAHM010000003.1"/>
</dbReference>
<keyword evidence="3" id="KW-1185">Reference proteome</keyword>
<dbReference type="CDD" id="cd00090">
    <property type="entry name" value="HTH_ARSR"/>
    <property type="match status" value="1"/>
</dbReference>
<evidence type="ECO:0000313" key="3">
    <source>
        <dbReference type="Proteomes" id="UP000377595"/>
    </source>
</evidence>
<dbReference type="Proteomes" id="UP000377595">
    <property type="component" value="Unassembled WGS sequence"/>
</dbReference>
<dbReference type="EMBL" id="BLAF01000015">
    <property type="protein sequence ID" value="GES20185.1"/>
    <property type="molecule type" value="Genomic_DNA"/>
</dbReference>
<proteinExistence type="predicted"/>
<protein>
    <submittedName>
        <fullName evidence="2">Transcriptional regulator</fullName>
    </submittedName>
</protein>
<dbReference type="Gene3D" id="1.10.10.10">
    <property type="entry name" value="Winged helix-like DNA-binding domain superfamily/Winged helix DNA-binding domain"/>
    <property type="match status" value="1"/>
</dbReference>
<reference evidence="2 3" key="1">
    <citation type="submission" date="2019-10" db="EMBL/GenBank/DDBJ databases">
        <title>Whole genome shotgun sequence of Acrocarpospora pleiomorpha NBRC 16267.</title>
        <authorList>
            <person name="Ichikawa N."/>
            <person name="Kimura A."/>
            <person name="Kitahashi Y."/>
            <person name="Komaki H."/>
            <person name="Oguchi A."/>
        </authorList>
    </citation>
    <scope>NUCLEOTIDE SEQUENCE [LARGE SCALE GENOMIC DNA]</scope>
    <source>
        <strain evidence="2 3">NBRC 16267</strain>
    </source>
</reference>
<dbReference type="AlphaFoldDB" id="A0A5M3XF05"/>
<evidence type="ECO:0000313" key="2">
    <source>
        <dbReference type="EMBL" id="GES20185.1"/>
    </source>
</evidence>
<gene>
    <name evidence="2" type="ORF">Aple_030810</name>
</gene>
<accession>A0A5M3XF05</accession>
<dbReference type="SUPFAM" id="SSF46785">
    <property type="entry name" value="Winged helix' DNA-binding domain"/>
    <property type="match status" value="1"/>
</dbReference>
<dbReference type="InterPro" id="IPR011991">
    <property type="entry name" value="ArsR-like_HTH"/>
</dbReference>
<comment type="caution">
    <text evidence="2">The sequence shown here is derived from an EMBL/GenBank/DDBJ whole genome shotgun (WGS) entry which is preliminary data.</text>
</comment>
<dbReference type="GO" id="GO:0003700">
    <property type="term" value="F:DNA-binding transcription factor activity"/>
    <property type="evidence" value="ECO:0007669"/>
    <property type="project" value="InterPro"/>
</dbReference>
<dbReference type="InterPro" id="IPR001845">
    <property type="entry name" value="HTH_ArsR_DNA-bd_dom"/>
</dbReference>
<dbReference type="InterPro" id="IPR036390">
    <property type="entry name" value="WH_DNA-bd_sf"/>
</dbReference>
<dbReference type="OrthoDB" id="7945987at2"/>
<evidence type="ECO:0000259" key="1">
    <source>
        <dbReference type="SMART" id="SM00418"/>
    </source>
</evidence>